<gene>
    <name evidence="3" type="ORF">OSJNBa0072A21.34</name>
    <name evidence="2" type="ORF">P0530H05.5</name>
</gene>
<proteinExistence type="predicted"/>
<protein>
    <submittedName>
        <fullName evidence="3">Uncharacterized protein</fullName>
    </submittedName>
</protein>
<feature type="region of interest" description="Disordered" evidence="1">
    <location>
        <begin position="1"/>
        <end position="34"/>
    </location>
</feature>
<reference evidence="3" key="2">
    <citation type="submission" date="2002-02" db="EMBL/GenBank/DDBJ databases">
        <title>Oryza sativa nipponbare(GA3) genomic DNA, chromosome 6, BAC clone:OSJNBa0072A21.</title>
        <authorList>
            <person name="Sasaki T."/>
            <person name="Matsumoto T."/>
            <person name="Yamamoto K."/>
        </authorList>
    </citation>
    <scope>NUCLEOTIDE SEQUENCE</scope>
</reference>
<dbReference type="AlphaFoldDB" id="Q67VR6"/>
<evidence type="ECO:0000313" key="3">
    <source>
        <dbReference type="EMBL" id="BAD37753.1"/>
    </source>
</evidence>
<feature type="compositionally biased region" description="Pro residues" evidence="1">
    <location>
        <begin position="166"/>
        <end position="182"/>
    </location>
</feature>
<dbReference type="Proteomes" id="UP000000763">
    <property type="component" value="Chromosome 6"/>
</dbReference>
<evidence type="ECO:0000313" key="2">
    <source>
        <dbReference type="EMBL" id="BAD37379.1"/>
    </source>
</evidence>
<sequence length="182" mass="18840">MGGRGEPAAVRAATEGRGPTGQSRRRWREGGRVSTAACGRRTWGAGGGRRAGGRGQRRLVVEGGRGEAAAEVSEFLFGRFAADHAAIAIAISGVKVEVAAAACFFRPPPFPSSSHCFSRPPLFPSSSHCFSRPTPPAGRRRSAAADVSMPAADDVSMPGAGCSSPRSPPQLQPPPLAPRGRL</sequence>
<accession>Q67VR6</accession>
<dbReference type="EMBL" id="AP003541">
    <property type="protein sequence ID" value="BAD37379.1"/>
    <property type="molecule type" value="Genomic_DNA"/>
</dbReference>
<reference evidence="4" key="3">
    <citation type="journal article" date="2005" name="Nature">
        <title>The map-based sequence of the rice genome.</title>
        <authorList>
            <consortium name="International rice genome sequencing project (IRGSP)"/>
            <person name="Matsumoto T."/>
            <person name="Wu J."/>
            <person name="Kanamori H."/>
            <person name="Katayose Y."/>
            <person name="Fujisawa M."/>
            <person name="Namiki N."/>
            <person name="Mizuno H."/>
            <person name="Yamamoto K."/>
            <person name="Antonio B.A."/>
            <person name="Baba T."/>
            <person name="Sakata K."/>
            <person name="Nagamura Y."/>
            <person name="Aoki H."/>
            <person name="Arikawa K."/>
            <person name="Arita K."/>
            <person name="Bito T."/>
            <person name="Chiden Y."/>
            <person name="Fujitsuka N."/>
            <person name="Fukunaka R."/>
            <person name="Hamada M."/>
            <person name="Harada C."/>
            <person name="Hayashi A."/>
            <person name="Hijishita S."/>
            <person name="Honda M."/>
            <person name="Hosokawa S."/>
            <person name="Ichikawa Y."/>
            <person name="Idonuma A."/>
            <person name="Iijima M."/>
            <person name="Ikeda M."/>
            <person name="Ikeno M."/>
            <person name="Ito K."/>
            <person name="Ito S."/>
            <person name="Ito T."/>
            <person name="Ito Y."/>
            <person name="Ito Y."/>
            <person name="Iwabuchi A."/>
            <person name="Kamiya K."/>
            <person name="Karasawa W."/>
            <person name="Kurita K."/>
            <person name="Katagiri S."/>
            <person name="Kikuta A."/>
            <person name="Kobayashi H."/>
            <person name="Kobayashi N."/>
            <person name="Machita K."/>
            <person name="Maehara T."/>
            <person name="Masukawa M."/>
            <person name="Mizubayashi T."/>
            <person name="Mukai Y."/>
            <person name="Nagasaki H."/>
            <person name="Nagata Y."/>
            <person name="Naito S."/>
            <person name="Nakashima M."/>
            <person name="Nakama Y."/>
            <person name="Nakamichi Y."/>
            <person name="Nakamura M."/>
            <person name="Meguro A."/>
            <person name="Negishi M."/>
            <person name="Ohta I."/>
            <person name="Ohta T."/>
            <person name="Okamoto M."/>
            <person name="Ono N."/>
            <person name="Saji S."/>
            <person name="Sakaguchi M."/>
            <person name="Sakai K."/>
            <person name="Shibata M."/>
            <person name="Shimokawa T."/>
            <person name="Song J."/>
            <person name="Takazaki Y."/>
            <person name="Terasawa K."/>
            <person name="Tsugane M."/>
            <person name="Tsuji K."/>
            <person name="Ueda S."/>
            <person name="Waki K."/>
            <person name="Yamagata H."/>
            <person name="Yamamoto M."/>
            <person name="Yamamoto S."/>
            <person name="Yamane H."/>
            <person name="Yoshiki S."/>
            <person name="Yoshihara R."/>
            <person name="Yukawa K."/>
            <person name="Zhong H."/>
            <person name="Yano M."/>
            <person name="Yuan Q."/>
            <person name="Ouyang S."/>
            <person name="Liu J."/>
            <person name="Jones K.M."/>
            <person name="Gansberger K."/>
            <person name="Moffat K."/>
            <person name="Hill J."/>
            <person name="Bera J."/>
            <person name="Fadrosh D."/>
            <person name="Jin S."/>
            <person name="Johri S."/>
            <person name="Kim M."/>
            <person name="Overton L."/>
            <person name="Reardon M."/>
            <person name="Tsitrin T."/>
            <person name="Vuong H."/>
            <person name="Weaver B."/>
            <person name="Ciecko A."/>
            <person name="Tallon L."/>
            <person name="Jackson J."/>
            <person name="Pai G."/>
            <person name="Aken S.V."/>
            <person name="Utterback T."/>
            <person name="Reidmuller S."/>
            <person name="Feldblyum T."/>
            <person name="Hsiao J."/>
            <person name="Zismann V."/>
            <person name="Iobst S."/>
            <person name="de Vazeille A.R."/>
            <person name="Buell C.R."/>
            <person name="Ying K."/>
            <person name="Li Y."/>
            <person name="Lu T."/>
            <person name="Huang Y."/>
            <person name="Zhao Q."/>
            <person name="Feng Q."/>
            <person name="Zhang L."/>
            <person name="Zhu J."/>
            <person name="Weng Q."/>
            <person name="Mu J."/>
            <person name="Lu Y."/>
            <person name="Fan D."/>
            <person name="Liu Y."/>
            <person name="Guan J."/>
            <person name="Zhang Y."/>
            <person name="Yu S."/>
            <person name="Liu X."/>
            <person name="Zhang Y."/>
            <person name="Hong G."/>
            <person name="Han B."/>
            <person name="Choisne N."/>
            <person name="Demange N."/>
            <person name="Orjeda G."/>
            <person name="Samain S."/>
            <person name="Cattolico L."/>
            <person name="Pelletier E."/>
            <person name="Couloux A."/>
            <person name="Segurens B."/>
            <person name="Wincker P."/>
            <person name="D'Hont A."/>
            <person name="Scarpelli C."/>
            <person name="Weissenbach J."/>
            <person name="Salanoubat M."/>
            <person name="Quetier F."/>
            <person name="Yu Y."/>
            <person name="Kim H.R."/>
            <person name="Rambo T."/>
            <person name="Currie J."/>
            <person name="Collura K."/>
            <person name="Luo M."/>
            <person name="Yang T."/>
            <person name="Ammiraju J.S.S."/>
            <person name="Engler F."/>
            <person name="Soderlund C."/>
            <person name="Wing R.A."/>
            <person name="Palmer L.E."/>
            <person name="de la Bastide M."/>
            <person name="Spiegel L."/>
            <person name="Nascimento L."/>
            <person name="Zutavern T."/>
            <person name="O'Shaughnessy A."/>
            <person name="Dike S."/>
            <person name="Dedhia N."/>
            <person name="Preston R."/>
            <person name="Balija V."/>
            <person name="McCombie W.R."/>
            <person name="Chow T."/>
            <person name="Chen H."/>
            <person name="Chung M."/>
            <person name="Chen C."/>
            <person name="Shaw J."/>
            <person name="Wu H."/>
            <person name="Hsiao K."/>
            <person name="Chao Y."/>
            <person name="Chu M."/>
            <person name="Cheng C."/>
            <person name="Hour A."/>
            <person name="Lee P."/>
            <person name="Lin S."/>
            <person name="Lin Y."/>
            <person name="Liou J."/>
            <person name="Liu S."/>
            <person name="Hsing Y."/>
            <person name="Raghuvanshi S."/>
            <person name="Mohanty A."/>
            <person name="Bharti A.K."/>
            <person name="Gaur A."/>
            <person name="Gupta V."/>
            <person name="Kumar D."/>
            <person name="Ravi V."/>
            <person name="Vij S."/>
            <person name="Kapur A."/>
            <person name="Khurana P."/>
            <person name="Khurana P."/>
            <person name="Khurana J.P."/>
            <person name="Tyagi A.K."/>
            <person name="Gaikwad K."/>
            <person name="Singh A."/>
            <person name="Dalal V."/>
            <person name="Srivastava S."/>
            <person name="Dixit A."/>
            <person name="Pal A.K."/>
            <person name="Ghazi I.A."/>
            <person name="Yadav M."/>
            <person name="Pandit A."/>
            <person name="Bhargava A."/>
            <person name="Sureshbabu K."/>
            <person name="Batra K."/>
            <person name="Sharma T.R."/>
            <person name="Mohapatra T."/>
            <person name="Singh N.K."/>
            <person name="Messing J."/>
            <person name="Nelson A.B."/>
            <person name="Fuks G."/>
            <person name="Kavchok S."/>
            <person name="Keizer G."/>
            <person name="Linton E."/>
            <person name="Llaca V."/>
            <person name="Song R."/>
            <person name="Tanyolac B."/>
            <person name="Young S."/>
            <person name="Ho-Il K."/>
            <person name="Hahn J.H."/>
            <person name="Sangsakoo G."/>
            <person name="Vanavichit A."/>
            <person name="de Mattos Luiz.A.T."/>
            <person name="Zimmer P.D."/>
            <person name="Malone G."/>
            <person name="Dellagostin O."/>
            <person name="de Oliveira A.C."/>
            <person name="Bevan M."/>
            <person name="Bancroft I."/>
            <person name="Minx P."/>
            <person name="Cordum H."/>
            <person name="Wilson R."/>
            <person name="Cheng Z."/>
            <person name="Jin W."/>
            <person name="Jiang J."/>
            <person name="Leong S.A."/>
            <person name="Iwama H."/>
            <person name="Gojobori T."/>
            <person name="Itoh T."/>
            <person name="Niimura Y."/>
            <person name="Fujii Y."/>
            <person name="Habara T."/>
            <person name="Sakai H."/>
            <person name="Sato Y."/>
            <person name="Wilson G."/>
            <person name="Kumar K."/>
            <person name="McCouch S."/>
            <person name="Juretic N."/>
            <person name="Hoen D."/>
            <person name="Wright S."/>
            <person name="Bruskiewich R."/>
            <person name="Bureau T."/>
            <person name="Miyao A."/>
            <person name="Hirochika H."/>
            <person name="Nishikawa T."/>
            <person name="Kadowaki K."/>
            <person name="Sugiura M."/>
            <person name="Burr B."/>
            <person name="Sasaki T."/>
        </authorList>
    </citation>
    <scope>NUCLEOTIDE SEQUENCE [LARGE SCALE GENOMIC DNA]</scope>
    <source>
        <strain evidence="4">cv. Nipponbare</strain>
    </source>
</reference>
<name>Q67VR6_ORYSJ</name>
<reference evidence="4" key="4">
    <citation type="journal article" date="2008" name="Nucleic Acids Res.">
        <title>The rice annotation project database (RAP-DB): 2008 update.</title>
        <authorList>
            <consortium name="The rice annotation project (RAP)"/>
        </authorList>
    </citation>
    <scope>GENOME REANNOTATION</scope>
    <source>
        <strain evidence="4">cv. Nipponbare</strain>
    </source>
</reference>
<organism evidence="3 4">
    <name type="scientific">Oryza sativa subsp. japonica</name>
    <name type="common">Rice</name>
    <dbReference type="NCBI Taxonomy" id="39947"/>
    <lineage>
        <taxon>Eukaryota</taxon>
        <taxon>Viridiplantae</taxon>
        <taxon>Streptophyta</taxon>
        <taxon>Embryophyta</taxon>
        <taxon>Tracheophyta</taxon>
        <taxon>Spermatophyta</taxon>
        <taxon>Magnoliopsida</taxon>
        <taxon>Liliopsida</taxon>
        <taxon>Poales</taxon>
        <taxon>Poaceae</taxon>
        <taxon>BOP clade</taxon>
        <taxon>Oryzoideae</taxon>
        <taxon>Oryzeae</taxon>
        <taxon>Oryzinae</taxon>
        <taxon>Oryza</taxon>
        <taxon>Oryza sativa</taxon>
    </lineage>
</organism>
<reference evidence="2" key="1">
    <citation type="submission" date="2001-04" db="EMBL/GenBank/DDBJ databases">
        <title>Oryza sativa nipponbare(GA3) genomic DNA, chromosome 6, PAC clone:P0530H05.</title>
        <authorList>
            <person name="Sasaki T."/>
            <person name="Matsumoto T."/>
            <person name="Yamamoto K."/>
        </authorList>
    </citation>
    <scope>NUCLEOTIDE SEQUENCE</scope>
</reference>
<evidence type="ECO:0000313" key="4">
    <source>
        <dbReference type="Proteomes" id="UP000000763"/>
    </source>
</evidence>
<feature type="region of interest" description="Disordered" evidence="1">
    <location>
        <begin position="127"/>
        <end position="182"/>
    </location>
</feature>
<evidence type="ECO:0000256" key="1">
    <source>
        <dbReference type="SAM" id="MobiDB-lite"/>
    </source>
</evidence>
<dbReference type="EMBL" id="AP004737">
    <property type="protein sequence ID" value="BAD37753.1"/>
    <property type="molecule type" value="Genomic_DNA"/>
</dbReference>